<keyword evidence="2" id="KW-1185">Reference proteome</keyword>
<reference evidence="1" key="1">
    <citation type="submission" date="2023-03" db="EMBL/GenBank/DDBJ databases">
        <title>Selenobaculum gbiensis gen. nov. sp. nov., a new bacterium isolated from the gut microbiota of IBD patient.</title>
        <authorList>
            <person name="Yeo S."/>
            <person name="Park H."/>
            <person name="Huh C.S."/>
        </authorList>
    </citation>
    <scope>NUCLEOTIDE SEQUENCE</scope>
    <source>
        <strain evidence="1">ICN-92133</strain>
    </source>
</reference>
<dbReference type="Proteomes" id="UP001243623">
    <property type="component" value="Chromosome"/>
</dbReference>
<dbReference type="EMBL" id="CP120678">
    <property type="protein sequence ID" value="WIW71314.1"/>
    <property type="molecule type" value="Genomic_DNA"/>
</dbReference>
<evidence type="ECO:0000313" key="2">
    <source>
        <dbReference type="Proteomes" id="UP001243623"/>
    </source>
</evidence>
<dbReference type="KEGG" id="sgbi:P3F81_03100"/>
<gene>
    <name evidence="1" type="ORF">P3F81_03100</name>
</gene>
<proteinExistence type="predicted"/>
<evidence type="ECO:0000313" key="1">
    <source>
        <dbReference type="EMBL" id="WIW71314.1"/>
    </source>
</evidence>
<dbReference type="RefSeq" id="WP_147667638.1">
    <property type="nucleotide sequence ID" value="NZ_CP120678.1"/>
</dbReference>
<protein>
    <submittedName>
        <fullName evidence="1">Uncharacterized protein</fullName>
    </submittedName>
</protein>
<sequence>MLVSIALCITGCMVNQENQSQKQGTLIESVMEEDALKEHIITEGEGSSYRLLQNGNEEVPLLELAAGQDGRIIYRDQMFADISSTVNFKLQFLSTQGTGRFVVDGVDADGNVIAGIGWVVTGDLPKNTKTMKWVDSRYSINFIGSWIDTYYNVKVMFDKELGHVDYSKIANFRFYVEASDGQHALIARRDLFDDHSKSLHMIPLQNFYQVDKDEWITIQAILQNRSQQVIDSAGVELVMPYGYGLVTIEDTQRINEYLQPGEKRVLTWKVKANRADIVNLNKPWQIFFKINGVVEEESPVEVSINDREDGRVYYVLTEDLEPADSAGYSIAWGNQDGWLNPEELTVQMISKAEKMNQIADRYGAKWTHYIALPILKAAAWAEEKAPKQGWKETIEKVKNSVHEQTKLGHAYALHMHMDYDPYISVNLLSFNKERNGFWGNHLLHGWANLLPEEGEYDIYQSRVGSLYAYQSMLEEMIGNATMGQSLTARAGSFDFGDGAQEEMISTRAYQKAGYLASSDADGNIQGYTSADYGNEIYFASKSDINAPTKDLQDVGLVEFRLTPKEFIAYEKGNELDWNQKVDQGMNYFVGSGKVMPGVHAIVGFTHAFFMMGNGDWRSLEGGHFDLLNNHLSYVEKRYVKPGLLRFATADELVEAYLDYYTPQLLAVYGRILDENLLTTHYEIKLLGKDIPVNQGNPLMVKVKYPLWLREKAYKIIVLKEGKPIKIQDFLPTESNEIEFLVDDKNATYSMRIYHNEWIYRLFQLF</sequence>
<organism evidence="1 2">
    <name type="scientific">Selenobaculum gibii</name>
    <dbReference type="NCBI Taxonomy" id="3054208"/>
    <lineage>
        <taxon>Bacteria</taxon>
        <taxon>Bacillati</taxon>
        <taxon>Bacillota</taxon>
        <taxon>Negativicutes</taxon>
        <taxon>Selenomonadales</taxon>
        <taxon>Selenomonadaceae</taxon>
        <taxon>Selenobaculum</taxon>
    </lineage>
</organism>
<accession>A0A9Y2EVK2</accession>
<name>A0A9Y2EVK2_9FIRM</name>
<dbReference type="AlphaFoldDB" id="A0A9Y2EVK2"/>